<keyword evidence="6" id="KW-0812">Transmembrane</keyword>
<accession>A0AAP0LV40</accession>
<dbReference type="InterPro" id="IPR004977">
    <property type="entry name" value="Ribosomal_eS25"/>
</dbReference>
<keyword evidence="2 4" id="KW-0689">Ribosomal protein</keyword>
<name>A0AAP0LV40_9ROSI</name>
<evidence type="ECO:0000256" key="5">
    <source>
        <dbReference type="SAM" id="MobiDB-lite"/>
    </source>
</evidence>
<keyword evidence="6" id="KW-1133">Transmembrane helix</keyword>
<reference evidence="7 8" key="1">
    <citation type="submission" date="2024-05" db="EMBL/GenBank/DDBJ databases">
        <title>Haplotype-resolved chromosome-level genome assembly of Huyou (Citrus changshanensis).</title>
        <authorList>
            <person name="Miao C."/>
            <person name="Chen W."/>
            <person name="Wu Y."/>
            <person name="Wang L."/>
            <person name="Zhao S."/>
            <person name="Grierson D."/>
            <person name="Xu C."/>
            <person name="Chen K."/>
        </authorList>
    </citation>
    <scope>NUCLEOTIDE SEQUENCE [LARGE SCALE GENOMIC DNA]</scope>
    <source>
        <strain evidence="7">01-14</strain>
        <tissue evidence="7">Leaf</tissue>
    </source>
</reference>
<dbReference type="Pfam" id="PF03297">
    <property type="entry name" value="Ribosomal_S25"/>
    <property type="match status" value="1"/>
</dbReference>
<dbReference type="GO" id="GO:0005840">
    <property type="term" value="C:ribosome"/>
    <property type="evidence" value="ECO:0007669"/>
    <property type="project" value="UniProtKB-KW"/>
</dbReference>
<comment type="caution">
    <text evidence="7">The sequence shown here is derived from an EMBL/GenBank/DDBJ whole genome shotgun (WGS) entry which is preliminary data.</text>
</comment>
<evidence type="ECO:0000256" key="4">
    <source>
        <dbReference type="RuleBase" id="RU366057"/>
    </source>
</evidence>
<evidence type="ECO:0000313" key="8">
    <source>
        <dbReference type="Proteomes" id="UP001428341"/>
    </source>
</evidence>
<proteinExistence type="inferred from homology"/>
<evidence type="ECO:0000256" key="3">
    <source>
        <dbReference type="ARBA" id="ARBA00023274"/>
    </source>
</evidence>
<dbReference type="InterPro" id="IPR036388">
    <property type="entry name" value="WH-like_DNA-bd_sf"/>
</dbReference>
<dbReference type="Proteomes" id="UP001428341">
    <property type="component" value="Unassembled WGS sequence"/>
</dbReference>
<dbReference type="AlphaFoldDB" id="A0AAP0LV40"/>
<comment type="similarity">
    <text evidence="1 4">Belongs to the eukaryotic ribosomal protein eS25 family.</text>
</comment>
<evidence type="ECO:0000256" key="1">
    <source>
        <dbReference type="ARBA" id="ARBA00009106"/>
    </source>
</evidence>
<sequence>MSNTSKLFEQVFLRYTCIVLKGLTTAYFGYFVLIGVYIPRRALTVMKYKAPPPSSKLAQSGEGKQKTKGTYNKHLSEVPKYKLVNPSILSDRLRISGSLARRAIKDLTARGSIRMISAHASQQIYTRAINT</sequence>
<dbReference type="Gene3D" id="1.10.10.10">
    <property type="entry name" value="Winged helix-like DNA-binding domain superfamily/Winged helix DNA-binding domain"/>
    <property type="match status" value="1"/>
</dbReference>
<dbReference type="GO" id="GO:1990904">
    <property type="term" value="C:ribonucleoprotein complex"/>
    <property type="evidence" value="ECO:0007669"/>
    <property type="project" value="UniProtKB-KW"/>
</dbReference>
<dbReference type="PANTHER" id="PTHR12850">
    <property type="entry name" value="40S RIBOSOMAL PROTEIN S25"/>
    <property type="match status" value="1"/>
</dbReference>
<organism evidence="7 8">
    <name type="scientific">Citrus x changshan-huyou</name>
    <dbReference type="NCBI Taxonomy" id="2935761"/>
    <lineage>
        <taxon>Eukaryota</taxon>
        <taxon>Viridiplantae</taxon>
        <taxon>Streptophyta</taxon>
        <taxon>Embryophyta</taxon>
        <taxon>Tracheophyta</taxon>
        <taxon>Spermatophyta</taxon>
        <taxon>Magnoliopsida</taxon>
        <taxon>eudicotyledons</taxon>
        <taxon>Gunneridae</taxon>
        <taxon>Pentapetalae</taxon>
        <taxon>rosids</taxon>
        <taxon>malvids</taxon>
        <taxon>Sapindales</taxon>
        <taxon>Rutaceae</taxon>
        <taxon>Aurantioideae</taxon>
        <taxon>Citrus</taxon>
    </lineage>
</organism>
<feature type="transmembrane region" description="Helical" evidence="6">
    <location>
        <begin position="12"/>
        <end position="38"/>
    </location>
</feature>
<feature type="region of interest" description="Disordered" evidence="5">
    <location>
        <begin position="50"/>
        <end position="71"/>
    </location>
</feature>
<evidence type="ECO:0000313" key="7">
    <source>
        <dbReference type="EMBL" id="KAK9187426.1"/>
    </source>
</evidence>
<gene>
    <name evidence="7" type="ORF">WN944_018821</name>
</gene>
<keyword evidence="3 4" id="KW-0687">Ribonucleoprotein</keyword>
<evidence type="ECO:0000256" key="2">
    <source>
        <dbReference type="ARBA" id="ARBA00022980"/>
    </source>
</evidence>
<dbReference type="EMBL" id="JBCGBO010000007">
    <property type="protein sequence ID" value="KAK9187426.1"/>
    <property type="molecule type" value="Genomic_DNA"/>
</dbReference>
<protein>
    <recommendedName>
        <fullName evidence="4">40S ribosomal protein S25</fullName>
    </recommendedName>
</protein>
<keyword evidence="8" id="KW-1185">Reference proteome</keyword>
<evidence type="ECO:0000256" key="6">
    <source>
        <dbReference type="SAM" id="Phobius"/>
    </source>
</evidence>
<keyword evidence="6" id="KW-0472">Membrane</keyword>